<dbReference type="EMBL" id="ANAH02000014">
    <property type="protein sequence ID" value="EPX60012.1"/>
    <property type="molecule type" value="Genomic_DNA"/>
</dbReference>
<name>S9PCK2_CYSF2</name>
<sequence>MRVRRRADGEALLAQTHCLFRGPWTGRTELRGKSELVLRADDSPGPRCVRCHAREHMRTSHRVAGRRRS</sequence>
<proteinExistence type="predicted"/>
<keyword evidence="2" id="KW-1185">Reference proteome</keyword>
<organism evidence="1 2">
    <name type="scientific">Cystobacter fuscus (strain ATCC 25194 / DSM 2262 / NBRC 100088 / M29)</name>
    <dbReference type="NCBI Taxonomy" id="1242864"/>
    <lineage>
        <taxon>Bacteria</taxon>
        <taxon>Pseudomonadati</taxon>
        <taxon>Myxococcota</taxon>
        <taxon>Myxococcia</taxon>
        <taxon>Myxococcales</taxon>
        <taxon>Cystobacterineae</taxon>
        <taxon>Archangiaceae</taxon>
        <taxon>Cystobacter</taxon>
    </lineage>
</organism>
<comment type="caution">
    <text evidence="1">The sequence shown here is derived from an EMBL/GenBank/DDBJ whole genome shotgun (WGS) entry which is preliminary data.</text>
</comment>
<gene>
    <name evidence="1" type="ORF">D187_002098</name>
</gene>
<evidence type="ECO:0000313" key="1">
    <source>
        <dbReference type="EMBL" id="EPX60012.1"/>
    </source>
</evidence>
<evidence type="ECO:0000313" key="2">
    <source>
        <dbReference type="Proteomes" id="UP000011682"/>
    </source>
</evidence>
<protein>
    <submittedName>
        <fullName evidence="1">Uncharacterized protein</fullName>
    </submittedName>
</protein>
<dbReference type="AlphaFoldDB" id="S9PCK2"/>
<accession>S9PCK2</accession>
<reference evidence="1" key="1">
    <citation type="submission" date="2013-05" db="EMBL/GenBank/DDBJ databases">
        <title>Genome assembly of Cystobacter fuscus DSM 2262.</title>
        <authorList>
            <person name="Sharma G."/>
            <person name="Khatri I."/>
            <person name="Kaur C."/>
            <person name="Mayilraj S."/>
            <person name="Subramanian S."/>
        </authorList>
    </citation>
    <scope>NUCLEOTIDE SEQUENCE [LARGE SCALE GENOMIC DNA]</scope>
    <source>
        <strain evidence="1">DSM 2262</strain>
    </source>
</reference>
<dbReference type="Proteomes" id="UP000011682">
    <property type="component" value="Unassembled WGS sequence"/>
</dbReference>